<keyword evidence="3" id="KW-1185">Reference proteome</keyword>
<dbReference type="KEGG" id="psoj:PHYSODRAFT_342494"/>
<feature type="region of interest" description="Disordered" evidence="1">
    <location>
        <begin position="457"/>
        <end position="488"/>
    </location>
</feature>
<feature type="region of interest" description="Disordered" evidence="1">
    <location>
        <begin position="186"/>
        <end position="221"/>
    </location>
</feature>
<dbReference type="EMBL" id="JH159167">
    <property type="protein sequence ID" value="EGZ05351.1"/>
    <property type="molecule type" value="Genomic_DNA"/>
</dbReference>
<protein>
    <recommendedName>
        <fullName evidence="4">Retrotransposon gag domain-containing protein</fullName>
    </recommendedName>
</protein>
<dbReference type="GeneID" id="20648294"/>
<gene>
    <name evidence="2" type="ORF">PHYSODRAFT_342494</name>
</gene>
<dbReference type="RefSeq" id="XP_009539272.1">
    <property type="nucleotide sequence ID" value="XM_009540977.1"/>
</dbReference>
<evidence type="ECO:0000313" key="2">
    <source>
        <dbReference type="EMBL" id="EGZ05351.1"/>
    </source>
</evidence>
<feature type="non-terminal residue" evidence="2">
    <location>
        <position position="488"/>
    </location>
</feature>
<organism evidence="2 3">
    <name type="scientific">Phytophthora sojae (strain P6497)</name>
    <name type="common">Soybean stem and root rot agent</name>
    <name type="synonym">Phytophthora megasperma f. sp. glycines</name>
    <dbReference type="NCBI Taxonomy" id="1094619"/>
    <lineage>
        <taxon>Eukaryota</taxon>
        <taxon>Sar</taxon>
        <taxon>Stramenopiles</taxon>
        <taxon>Oomycota</taxon>
        <taxon>Peronosporomycetes</taxon>
        <taxon>Peronosporales</taxon>
        <taxon>Peronosporaceae</taxon>
        <taxon>Phytophthora</taxon>
    </lineage>
</organism>
<accession>G5AGS1</accession>
<dbReference type="Proteomes" id="UP000002640">
    <property type="component" value="Unassembled WGS sequence"/>
</dbReference>
<dbReference type="AlphaFoldDB" id="G5AGS1"/>
<feature type="compositionally biased region" description="Polar residues" evidence="1">
    <location>
        <begin position="209"/>
        <end position="219"/>
    </location>
</feature>
<evidence type="ECO:0000313" key="3">
    <source>
        <dbReference type="Proteomes" id="UP000002640"/>
    </source>
</evidence>
<evidence type="ECO:0008006" key="4">
    <source>
        <dbReference type="Google" id="ProtNLM"/>
    </source>
</evidence>
<proteinExistence type="predicted"/>
<name>G5AGS1_PHYSP</name>
<feature type="region of interest" description="Disordered" evidence="1">
    <location>
        <begin position="246"/>
        <end position="277"/>
    </location>
</feature>
<evidence type="ECO:0000256" key="1">
    <source>
        <dbReference type="SAM" id="MobiDB-lite"/>
    </source>
</evidence>
<sequence>MVRVPGSLGDSGFHRLDPDYLDTIADKAQIVRKKLRATGLGDEDPRPPALDWSEADLDRQYYLKKLQDFLRQDPVMVIVRPEQIDDPKGPISAPRVTDNKLMAVKNLLGLLKEAGFVAGAFEANDLFDQDLDVTQIAIQTLVDKLRPFVDVIADSPDLKRNMYRIRRPNLNGMSLGPSGSVMLNARSRSQRQERMQSGPRKQKPKSTDRTTSATGSDASNGRLESYFQAAIARFLKEQQATVVTPTSVVDDNVGSRDVEMEPAGSPDQDPSQWEYDPDDIDLPSSAPAAVATAASGSTGSSLIQRVRISAMSDLKEFSGKNQDEDQATDEEKCLTFADLLTGPAKNWYRQLGRSTRNKWSDLLRSFQIQYCGLGVSVAWQYYHSRKRSDESPLEYLYRLNVAAPRARLKIKDGDSKARREHVEHFIETLGDPELADQLTLLRLADADDLEEVLRARERAKSRQKRSAFGSKYCQKVPTSAPAAATKRA</sequence>
<reference evidence="2 3" key="1">
    <citation type="journal article" date="2006" name="Science">
        <title>Phytophthora genome sequences uncover evolutionary origins and mechanisms of pathogenesis.</title>
        <authorList>
            <person name="Tyler B.M."/>
            <person name="Tripathy S."/>
            <person name="Zhang X."/>
            <person name="Dehal P."/>
            <person name="Jiang R.H."/>
            <person name="Aerts A."/>
            <person name="Arredondo F.D."/>
            <person name="Baxter L."/>
            <person name="Bensasson D."/>
            <person name="Beynon J.L."/>
            <person name="Chapman J."/>
            <person name="Damasceno C.M."/>
            <person name="Dorrance A.E."/>
            <person name="Dou D."/>
            <person name="Dickerman A.W."/>
            <person name="Dubchak I.L."/>
            <person name="Garbelotto M."/>
            <person name="Gijzen M."/>
            <person name="Gordon S.G."/>
            <person name="Govers F."/>
            <person name="Grunwald N.J."/>
            <person name="Huang W."/>
            <person name="Ivors K.L."/>
            <person name="Jones R.W."/>
            <person name="Kamoun S."/>
            <person name="Krampis K."/>
            <person name="Lamour K.H."/>
            <person name="Lee M.K."/>
            <person name="McDonald W.H."/>
            <person name="Medina M."/>
            <person name="Meijer H.J."/>
            <person name="Nordberg E.K."/>
            <person name="Maclean D.J."/>
            <person name="Ospina-Giraldo M.D."/>
            <person name="Morris P.F."/>
            <person name="Phuntumart V."/>
            <person name="Putnam N.H."/>
            <person name="Rash S."/>
            <person name="Rose J.K."/>
            <person name="Sakihama Y."/>
            <person name="Salamov A.A."/>
            <person name="Savidor A."/>
            <person name="Scheuring C.F."/>
            <person name="Smith B.M."/>
            <person name="Sobral B.W."/>
            <person name="Terry A."/>
            <person name="Torto-Alalibo T.A."/>
            <person name="Win J."/>
            <person name="Xu Z."/>
            <person name="Zhang H."/>
            <person name="Grigoriev I.V."/>
            <person name="Rokhsar D.S."/>
            <person name="Boore J.L."/>
        </authorList>
    </citation>
    <scope>NUCLEOTIDE SEQUENCE [LARGE SCALE GENOMIC DNA]</scope>
    <source>
        <strain evidence="2 3">P6497</strain>
    </source>
</reference>
<dbReference type="InParanoid" id="G5AGS1"/>